<dbReference type="InterPro" id="IPR029068">
    <property type="entry name" value="Glyas_Bleomycin-R_OHBP_Dase"/>
</dbReference>
<organism evidence="2 3">
    <name type="scientific">Micromonospora echinofusca</name>
    <dbReference type="NCBI Taxonomy" id="47858"/>
    <lineage>
        <taxon>Bacteria</taxon>
        <taxon>Bacillati</taxon>
        <taxon>Actinomycetota</taxon>
        <taxon>Actinomycetes</taxon>
        <taxon>Micromonosporales</taxon>
        <taxon>Micromonosporaceae</taxon>
        <taxon>Micromonospora</taxon>
    </lineage>
</organism>
<dbReference type="EMBL" id="WVUH01000064">
    <property type="protein sequence ID" value="MBO4206361.1"/>
    <property type="molecule type" value="Genomic_DNA"/>
</dbReference>
<sequence length="134" mass="14483">MSVGGLHHVEVWVPDLARAVESWGWLLGELGWAPFQDWPAGRSWRRGTTYLVLEESPALSGRRHDRLAPGLNHLAFHAGPPAAVDRLVAAAPGHGWSLLFPDRHPYAGGAGHYAGYLTDGQGYEVELVASTGEP</sequence>
<protein>
    <submittedName>
        <fullName evidence="2">Glyoxalase</fullName>
    </submittedName>
</protein>
<evidence type="ECO:0000313" key="3">
    <source>
        <dbReference type="Proteomes" id="UP000823521"/>
    </source>
</evidence>
<dbReference type="InterPro" id="IPR051332">
    <property type="entry name" value="Fosfomycin_Res_Enzymes"/>
</dbReference>
<dbReference type="PANTHER" id="PTHR36113">
    <property type="entry name" value="LYASE, PUTATIVE-RELATED-RELATED"/>
    <property type="match status" value="1"/>
</dbReference>
<name>A0ABS3VPE1_MICEH</name>
<dbReference type="RefSeq" id="WP_208813273.1">
    <property type="nucleotide sequence ID" value="NZ_WVUH01000064.1"/>
</dbReference>
<reference evidence="2 3" key="1">
    <citation type="submission" date="2019-12" db="EMBL/GenBank/DDBJ databases">
        <title>Whole genome sequencing of endophytic Actinobacterium Micromonospora sp. MPMI6T.</title>
        <authorList>
            <person name="Evv R."/>
            <person name="Podile A.R."/>
        </authorList>
    </citation>
    <scope>NUCLEOTIDE SEQUENCE [LARGE SCALE GENOMIC DNA]</scope>
    <source>
        <strain evidence="2 3">MPMI6</strain>
    </source>
</reference>
<accession>A0ABS3VPE1</accession>
<feature type="domain" description="VOC" evidence="1">
    <location>
        <begin position="5"/>
        <end position="130"/>
    </location>
</feature>
<comment type="caution">
    <text evidence="2">The sequence shown here is derived from an EMBL/GenBank/DDBJ whole genome shotgun (WGS) entry which is preliminary data.</text>
</comment>
<keyword evidence="3" id="KW-1185">Reference proteome</keyword>
<gene>
    <name evidence="2" type="ORF">GSF22_10135</name>
</gene>
<dbReference type="Proteomes" id="UP000823521">
    <property type="component" value="Unassembled WGS sequence"/>
</dbReference>
<dbReference type="SUPFAM" id="SSF54593">
    <property type="entry name" value="Glyoxalase/Bleomycin resistance protein/Dihydroxybiphenyl dioxygenase"/>
    <property type="match status" value="1"/>
</dbReference>
<evidence type="ECO:0000313" key="2">
    <source>
        <dbReference type="EMBL" id="MBO4206361.1"/>
    </source>
</evidence>
<dbReference type="Gene3D" id="3.10.180.10">
    <property type="entry name" value="2,3-Dihydroxybiphenyl 1,2-Dioxygenase, domain 1"/>
    <property type="match status" value="1"/>
</dbReference>
<dbReference type="PROSITE" id="PS51819">
    <property type="entry name" value="VOC"/>
    <property type="match status" value="1"/>
</dbReference>
<dbReference type="PANTHER" id="PTHR36113:SF6">
    <property type="entry name" value="FOSFOMYCIN RESISTANCE PROTEIN FOSX"/>
    <property type="match status" value="1"/>
</dbReference>
<evidence type="ECO:0000259" key="1">
    <source>
        <dbReference type="PROSITE" id="PS51819"/>
    </source>
</evidence>
<dbReference type="InterPro" id="IPR037523">
    <property type="entry name" value="VOC_core"/>
</dbReference>
<dbReference type="Pfam" id="PF13669">
    <property type="entry name" value="Glyoxalase_4"/>
    <property type="match status" value="1"/>
</dbReference>
<proteinExistence type="predicted"/>